<evidence type="ECO:0000313" key="2">
    <source>
        <dbReference type="EMBL" id="MCA9383522.1"/>
    </source>
</evidence>
<comment type="caution">
    <text evidence="2">The sequence shown here is derived from an EMBL/GenBank/DDBJ whole genome shotgun (WGS) entry which is preliminary data.</text>
</comment>
<dbReference type="PANTHER" id="PTHR43630:SF2">
    <property type="entry name" value="GLYCOSYLTRANSFERASE"/>
    <property type="match status" value="1"/>
</dbReference>
<name>A0A955L620_9BACT</name>
<dbReference type="SUPFAM" id="SSF53448">
    <property type="entry name" value="Nucleotide-diphospho-sugar transferases"/>
    <property type="match status" value="1"/>
</dbReference>
<dbReference type="Gene3D" id="3.90.550.10">
    <property type="entry name" value="Spore Coat Polysaccharide Biosynthesis Protein SpsA, Chain A"/>
    <property type="match status" value="1"/>
</dbReference>
<dbReference type="Proteomes" id="UP000783287">
    <property type="component" value="Unassembled WGS sequence"/>
</dbReference>
<feature type="domain" description="Glycosyltransferase 2-like" evidence="1">
    <location>
        <begin position="5"/>
        <end position="90"/>
    </location>
</feature>
<organism evidence="2 3">
    <name type="scientific">Candidatus Dojkabacteria bacterium</name>
    <dbReference type="NCBI Taxonomy" id="2099670"/>
    <lineage>
        <taxon>Bacteria</taxon>
        <taxon>Candidatus Dojkabacteria</taxon>
    </lineage>
</organism>
<dbReference type="PANTHER" id="PTHR43630">
    <property type="entry name" value="POLY-BETA-1,6-N-ACETYL-D-GLUCOSAMINE SYNTHASE"/>
    <property type="match status" value="1"/>
</dbReference>
<sequence length="365" mass="42844">MSLISLCMIVKNEEKILKECLESIKDIPDEIIITDTGSKDNSVKIAEEYADKVLHFDWINDFSAARNYCESKASGEYILTWDADWILSDKGRKFLLKLKNNKLNNLDLIDGQWIIEKSDSDEVIKFTHRTIIFRRGSFHWTYPIHEKLVPNTKQTLTGEYFPEIEISHFKDPNDKSHRYKQSNTIVSALIKSKQCPAHVLFAHGENLLFQKNYADSEAIFLDYLKEYLDEDETTSVMAIERLMQIYLETESLNKLEVLMREYQKKFIHNPRFKLVLADSVAVSNILAADEYYEDYLKFPIKKGSDGRLYDYERYEIHPMLMLANVYYVSNREQKAQKLLERVIEQTKVPTTKEKAKLILKDILHE</sequence>
<dbReference type="InterPro" id="IPR001173">
    <property type="entry name" value="Glyco_trans_2-like"/>
</dbReference>
<dbReference type="EC" id="2.4.-.-" evidence="2"/>
<keyword evidence="2" id="KW-0808">Transferase</keyword>
<evidence type="ECO:0000313" key="3">
    <source>
        <dbReference type="Proteomes" id="UP000783287"/>
    </source>
</evidence>
<evidence type="ECO:0000259" key="1">
    <source>
        <dbReference type="Pfam" id="PF00535"/>
    </source>
</evidence>
<protein>
    <submittedName>
        <fullName evidence="2">Glycosyltransferase</fullName>
        <ecNumber evidence="2">2.4.-.-</ecNumber>
    </submittedName>
</protein>
<dbReference type="AlphaFoldDB" id="A0A955L620"/>
<accession>A0A955L620</accession>
<dbReference type="InterPro" id="IPR029044">
    <property type="entry name" value="Nucleotide-diphossugar_trans"/>
</dbReference>
<reference evidence="2" key="2">
    <citation type="journal article" date="2021" name="Microbiome">
        <title>Successional dynamics and alternative stable states in a saline activated sludge microbial community over 9 years.</title>
        <authorList>
            <person name="Wang Y."/>
            <person name="Ye J."/>
            <person name="Ju F."/>
            <person name="Liu L."/>
            <person name="Boyd J.A."/>
            <person name="Deng Y."/>
            <person name="Parks D.H."/>
            <person name="Jiang X."/>
            <person name="Yin X."/>
            <person name="Woodcroft B.J."/>
            <person name="Tyson G.W."/>
            <person name="Hugenholtz P."/>
            <person name="Polz M.F."/>
            <person name="Zhang T."/>
        </authorList>
    </citation>
    <scope>NUCLEOTIDE SEQUENCE</scope>
    <source>
        <strain evidence="2">HKST-UBA14</strain>
    </source>
</reference>
<keyword evidence="2" id="KW-0328">Glycosyltransferase</keyword>
<reference evidence="2" key="1">
    <citation type="submission" date="2020-04" db="EMBL/GenBank/DDBJ databases">
        <authorList>
            <person name="Zhang T."/>
        </authorList>
    </citation>
    <scope>NUCLEOTIDE SEQUENCE</scope>
    <source>
        <strain evidence="2">HKST-UBA14</strain>
    </source>
</reference>
<proteinExistence type="predicted"/>
<dbReference type="EMBL" id="JAGQLK010000083">
    <property type="protein sequence ID" value="MCA9383522.1"/>
    <property type="molecule type" value="Genomic_DNA"/>
</dbReference>
<gene>
    <name evidence="2" type="ORF">KC909_04095</name>
</gene>
<dbReference type="Pfam" id="PF00535">
    <property type="entry name" value="Glycos_transf_2"/>
    <property type="match status" value="1"/>
</dbReference>
<dbReference type="GO" id="GO:0016757">
    <property type="term" value="F:glycosyltransferase activity"/>
    <property type="evidence" value="ECO:0007669"/>
    <property type="project" value="UniProtKB-KW"/>
</dbReference>